<dbReference type="RefSeq" id="WP_092064409.1">
    <property type="nucleotide sequence ID" value="NZ_FOJU01000003.1"/>
</dbReference>
<evidence type="ECO:0008006" key="3">
    <source>
        <dbReference type="Google" id="ProtNLM"/>
    </source>
</evidence>
<accession>A0A1I0XEB4</accession>
<dbReference type="Pfam" id="PF07103">
    <property type="entry name" value="DUF1365"/>
    <property type="match status" value="1"/>
</dbReference>
<organism evidence="1 2">
    <name type="scientific">Poseidonocella pacifica</name>
    <dbReference type="NCBI Taxonomy" id="871651"/>
    <lineage>
        <taxon>Bacteria</taxon>
        <taxon>Pseudomonadati</taxon>
        <taxon>Pseudomonadota</taxon>
        <taxon>Alphaproteobacteria</taxon>
        <taxon>Rhodobacterales</taxon>
        <taxon>Roseobacteraceae</taxon>
        <taxon>Poseidonocella</taxon>
    </lineage>
</organism>
<proteinExistence type="predicted"/>
<dbReference type="InterPro" id="IPR010775">
    <property type="entry name" value="DUF1365"/>
</dbReference>
<dbReference type="PANTHER" id="PTHR33973">
    <property type="entry name" value="OS07G0153300 PROTEIN"/>
    <property type="match status" value="1"/>
</dbReference>
<evidence type="ECO:0000313" key="2">
    <source>
        <dbReference type="Proteomes" id="UP000198796"/>
    </source>
</evidence>
<dbReference type="STRING" id="871651.SAMN05421688_2173"/>
<gene>
    <name evidence="1" type="ORF">SAMN05421688_2173</name>
</gene>
<dbReference type="PANTHER" id="PTHR33973:SF4">
    <property type="entry name" value="OS07G0153300 PROTEIN"/>
    <property type="match status" value="1"/>
</dbReference>
<dbReference type="OrthoDB" id="9778801at2"/>
<dbReference type="AlphaFoldDB" id="A0A1I0XEB4"/>
<dbReference type="EMBL" id="FOJU01000003">
    <property type="protein sequence ID" value="SFA99224.1"/>
    <property type="molecule type" value="Genomic_DNA"/>
</dbReference>
<evidence type="ECO:0000313" key="1">
    <source>
        <dbReference type="EMBL" id="SFA99224.1"/>
    </source>
</evidence>
<reference evidence="1 2" key="1">
    <citation type="submission" date="2016-10" db="EMBL/GenBank/DDBJ databases">
        <authorList>
            <person name="de Groot N.N."/>
        </authorList>
    </citation>
    <scope>NUCLEOTIDE SEQUENCE [LARGE SCALE GENOMIC DNA]</scope>
    <source>
        <strain evidence="1 2">DSM 29316</strain>
    </source>
</reference>
<dbReference type="Proteomes" id="UP000198796">
    <property type="component" value="Unassembled WGS sequence"/>
</dbReference>
<name>A0A1I0XEB4_9RHOB</name>
<protein>
    <recommendedName>
        <fullName evidence="3">Cyclopropane-fatty-acyl-phospholipid synthase</fullName>
    </recommendedName>
</protein>
<sequence>MSYVEHIAAHTCHMRRGTPANVFRYSVDYVLVDAEAKLLAPRLFSRNGRNLLALNDRDHGGAPGHGRGAEWARDVLREHSVTADGPMLLLAQPRTLGHVFNPVSFWLAHDTGRRLRAVIAEVTNTFGERHSYLCVKPDRTPIVSQDVLVAQKIFYVSPFQPIEGHYEFRFDIRLDRIGISIENRNSESVMIATLTGPRRPLTTPGSLALLARRPFGSRRVLALIFWQALKLRLKGGRYRVRPRPPEHAVSCDSDVDRLKNDSIARNDRVRSV</sequence>
<keyword evidence="2" id="KW-1185">Reference proteome</keyword>